<feature type="domain" description="TF-B3" evidence="7">
    <location>
        <begin position="316"/>
        <end position="408"/>
    </location>
</feature>
<dbReference type="Proteomes" id="UP000235145">
    <property type="component" value="Unassembled WGS sequence"/>
</dbReference>
<evidence type="ECO:0000256" key="6">
    <source>
        <dbReference type="ARBA" id="ARBA00023242"/>
    </source>
</evidence>
<keyword evidence="4" id="KW-0238">DNA-binding</keyword>
<dbReference type="SMART" id="SM01019">
    <property type="entry name" value="B3"/>
    <property type="match status" value="3"/>
</dbReference>
<dbReference type="InterPro" id="IPR003340">
    <property type="entry name" value="B3_DNA-bd"/>
</dbReference>
<evidence type="ECO:0000256" key="4">
    <source>
        <dbReference type="ARBA" id="ARBA00023125"/>
    </source>
</evidence>
<evidence type="ECO:0000256" key="1">
    <source>
        <dbReference type="ARBA" id="ARBA00004123"/>
    </source>
</evidence>
<dbReference type="InterPro" id="IPR039218">
    <property type="entry name" value="REM_fam"/>
</dbReference>
<dbReference type="InterPro" id="IPR015300">
    <property type="entry name" value="DNA-bd_pseudobarrel_sf"/>
</dbReference>
<dbReference type="AlphaFoldDB" id="A0A9R1W3F6"/>
<evidence type="ECO:0000313" key="9">
    <source>
        <dbReference type="Proteomes" id="UP000235145"/>
    </source>
</evidence>
<dbReference type="EMBL" id="NBSK02000003">
    <property type="protein sequence ID" value="KAJ0217685.1"/>
    <property type="molecule type" value="Genomic_DNA"/>
</dbReference>
<feature type="domain" description="TF-B3" evidence="7">
    <location>
        <begin position="197"/>
        <end position="292"/>
    </location>
</feature>
<dbReference type="GO" id="GO:0003677">
    <property type="term" value="F:DNA binding"/>
    <property type="evidence" value="ECO:0007669"/>
    <property type="project" value="UniProtKB-KW"/>
</dbReference>
<dbReference type="PANTHER" id="PTHR31674:SF62">
    <property type="entry name" value="B3 DOMAIN-CONTAINING PROTEIN REM14-RELATED"/>
    <property type="match status" value="1"/>
</dbReference>
<comment type="caution">
    <text evidence="8">The sequence shown here is derived from an EMBL/GenBank/DDBJ whole genome shotgun (WGS) entry which is preliminary data.</text>
</comment>
<keyword evidence="3" id="KW-0805">Transcription regulation</keyword>
<reference evidence="8 9" key="1">
    <citation type="journal article" date="2017" name="Nat. Commun.">
        <title>Genome assembly with in vitro proximity ligation data and whole-genome triplication in lettuce.</title>
        <authorList>
            <person name="Reyes-Chin-Wo S."/>
            <person name="Wang Z."/>
            <person name="Yang X."/>
            <person name="Kozik A."/>
            <person name="Arikit S."/>
            <person name="Song C."/>
            <person name="Xia L."/>
            <person name="Froenicke L."/>
            <person name="Lavelle D.O."/>
            <person name="Truco M.J."/>
            <person name="Xia R."/>
            <person name="Zhu S."/>
            <person name="Xu C."/>
            <person name="Xu H."/>
            <person name="Xu X."/>
            <person name="Cox K."/>
            <person name="Korf I."/>
            <person name="Meyers B.C."/>
            <person name="Michelmore R.W."/>
        </authorList>
    </citation>
    <scope>NUCLEOTIDE SEQUENCE [LARGE SCALE GENOMIC DNA]</scope>
    <source>
        <strain evidence="9">cv. Salinas</strain>
        <tissue evidence="8">Seedlings</tissue>
    </source>
</reference>
<gene>
    <name evidence="8" type="ORF">LSAT_V11C300145810</name>
</gene>
<accession>A0A9R1W3F6</accession>
<keyword evidence="9" id="KW-1185">Reference proteome</keyword>
<feature type="domain" description="TF-B3" evidence="7">
    <location>
        <begin position="5"/>
        <end position="93"/>
    </location>
</feature>
<keyword evidence="5" id="KW-0804">Transcription</keyword>
<dbReference type="CDD" id="cd10017">
    <property type="entry name" value="B3_DNA"/>
    <property type="match status" value="3"/>
</dbReference>
<name>A0A9R1W3F6_LACSA</name>
<evidence type="ECO:0000259" key="7">
    <source>
        <dbReference type="PROSITE" id="PS50863"/>
    </source>
</evidence>
<proteinExistence type="predicted"/>
<dbReference type="PROSITE" id="PS50863">
    <property type="entry name" value="B3"/>
    <property type="match status" value="3"/>
</dbReference>
<evidence type="ECO:0000256" key="3">
    <source>
        <dbReference type="ARBA" id="ARBA00023015"/>
    </source>
</evidence>
<keyword evidence="6" id="KW-0539">Nucleus</keyword>
<evidence type="ECO:0000256" key="5">
    <source>
        <dbReference type="ARBA" id="ARBA00023163"/>
    </source>
</evidence>
<dbReference type="Pfam" id="PF02362">
    <property type="entry name" value="B3"/>
    <property type="match status" value="3"/>
</dbReference>
<evidence type="ECO:0000313" key="8">
    <source>
        <dbReference type="EMBL" id="KAJ0217685.1"/>
    </source>
</evidence>
<dbReference type="SUPFAM" id="SSF101936">
    <property type="entry name" value="DNA-binding pseudobarrel domain"/>
    <property type="match status" value="3"/>
</dbReference>
<organism evidence="8 9">
    <name type="scientific">Lactuca sativa</name>
    <name type="common">Garden lettuce</name>
    <dbReference type="NCBI Taxonomy" id="4236"/>
    <lineage>
        <taxon>Eukaryota</taxon>
        <taxon>Viridiplantae</taxon>
        <taxon>Streptophyta</taxon>
        <taxon>Embryophyta</taxon>
        <taxon>Tracheophyta</taxon>
        <taxon>Spermatophyta</taxon>
        <taxon>Magnoliopsida</taxon>
        <taxon>eudicotyledons</taxon>
        <taxon>Gunneridae</taxon>
        <taxon>Pentapetalae</taxon>
        <taxon>asterids</taxon>
        <taxon>campanulids</taxon>
        <taxon>Asterales</taxon>
        <taxon>Asteraceae</taxon>
        <taxon>Cichorioideae</taxon>
        <taxon>Cichorieae</taxon>
        <taxon>Lactucinae</taxon>
        <taxon>Lactuca</taxon>
    </lineage>
</organism>
<dbReference type="GO" id="GO:0005634">
    <property type="term" value="C:nucleus"/>
    <property type="evidence" value="ECO:0007669"/>
    <property type="project" value="UniProtKB-SubCell"/>
</dbReference>
<protein>
    <recommendedName>
        <fullName evidence="7">TF-B3 domain-containing protein</fullName>
    </recommendedName>
</protein>
<sequence>MADPSTHFFKFIAPGFKFDLSLPSSFLTQLNCGRCSKATLSRGRHEWSVDIDDGVFGDGWRRFVRENGVQEFDFIVFKHKGGMNFDFLVFDQSTCERQYPDISDEMEVEEPPTISDTIRTHSKLSVVTVLWFGISYGNIYLEFDFHLLYDIVKEPKNLKKHKRNDYASQDQQKFQVKKETGSTIKKATSSTLKDHPYFISTLKPTCFKKFFLQLPLHFAKRSRLKTGEMIIVDDKDRSWKVQLNKKDERCFLLGCGLRAFLVANELKVGDALKFELIEKEKNKPPVVSFSCTYFLFLFFVFSLSSLTPIEEDGRRYLIGKLKSYNVRKSYLYLPQEFVTFNGLMNKKIMILKNAEDERLWTVELRNNKRGYYIAWKKFPVANGLKEGDCFKIEVVDNGKKPIVNFNLLAK</sequence>
<keyword evidence="2" id="KW-0677">Repeat</keyword>
<dbReference type="PANTHER" id="PTHR31674">
    <property type="entry name" value="B3 DOMAIN-CONTAINING PROTEIN REM-LIKE 3-RELATED"/>
    <property type="match status" value="1"/>
</dbReference>
<comment type="subcellular location">
    <subcellularLocation>
        <location evidence="1">Nucleus</location>
    </subcellularLocation>
</comment>
<evidence type="ECO:0000256" key="2">
    <source>
        <dbReference type="ARBA" id="ARBA00022737"/>
    </source>
</evidence>
<dbReference type="Gene3D" id="2.40.330.10">
    <property type="entry name" value="DNA-binding pseudobarrel domain"/>
    <property type="match status" value="3"/>
</dbReference>